<feature type="compositionally biased region" description="Basic and acidic residues" evidence="3">
    <location>
        <begin position="65"/>
        <end position="74"/>
    </location>
</feature>
<dbReference type="STRING" id="229535.A0A0M8P809"/>
<comment type="caution">
    <text evidence="4">The sequence shown here is derived from an EMBL/GenBank/DDBJ whole genome shotgun (WGS) entry which is preliminary data.</text>
</comment>
<protein>
    <recommendedName>
        <fullName evidence="1">Vacuolar ATPase assembly protein VMA22</fullName>
    </recommendedName>
</protein>
<proteinExistence type="predicted"/>
<dbReference type="InterPro" id="IPR040357">
    <property type="entry name" value="Vma22/CCDC115"/>
</dbReference>
<dbReference type="OrthoDB" id="408631at2759"/>
<dbReference type="PANTHER" id="PTHR31996">
    <property type="entry name" value="COILED-COIL DOMAIN-CONTAINING PROTEIN 115"/>
    <property type="match status" value="1"/>
</dbReference>
<accession>A0A0M8P809</accession>
<name>A0A0M8P809_9EURO</name>
<dbReference type="GO" id="GO:0051082">
    <property type="term" value="F:unfolded protein binding"/>
    <property type="evidence" value="ECO:0007669"/>
    <property type="project" value="TreeGrafter"/>
</dbReference>
<dbReference type="AlphaFoldDB" id="A0A0M8P809"/>
<gene>
    <name evidence="4" type="ORF">ACN38_g6525</name>
</gene>
<feature type="coiled-coil region" evidence="2">
    <location>
        <begin position="139"/>
        <end position="166"/>
    </location>
</feature>
<organism evidence="4 5">
    <name type="scientific">Penicillium nordicum</name>
    <dbReference type="NCBI Taxonomy" id="229535"/>
    <lineage>
        <taxon>Eukaryota</taxon>
        <taxon>Fungi</taxon>
        <taxon>Dikarya</taxon>
        <taxon>Ascomycota</taxon>
        <taxon>Pezizomycotina</taxon>
        <taxon>Eurotiomycetes</taxon>
        <taxon>Eurotiomycetidae</taxon>
        <taxon>Eurotiales</taxon>
        <taxon>Aspergillaceae</taxon>
        <taxon>Penicillium</taxon>
    </lineage>
</organism>
<dbReference type="Proteomes" id="UP000037696">
    <property type="component" value="Unassembled WGS sequence"/>
</dbReference>
<evidence type="ECO:0000256" key="2">
    <source>
        <dbReference type="SAM" id="Coils"/>
    </source>
</evidence>
<evidence type="ECO:0000256" key="1">
    <source>
        <dbReference type="ARBA" id="ARBA00093634"/>
    </source>
</evidence>
<dbReference type="PANTHER" id="PTHR31996:SF2">
    <property type="entry name" value="COILED-COIL DOMAIN-CONTAINING PROTEIN 115"/>
    <property type="match status" value="1"/>
</dbReference>
<evidence type="ECO:0000256" key="3">
    <source>
        <dbReference type="SAM" id="MobiDB-lite"/>
    </source>
</evidence>
<sequence length="170" mass="18754">MKATRKISIQSERDTEQSANDPQDEADITALPDSEYTFSVKKTTPSHTPEDGNNETKATSPVLGEHLEAEKTRPAEAASSETSDHAETESTPVQNHPKPVSKKFRSADPIHWYGILVPQSLRRAQDSFTNAIDNQVPDLASTTVEMQAVEQQINQLRARLEIESSDATVL</sequence>
<keyword evidence="5" id="KW-1185">Reference proteome</keyword>
<feature type="compositionally biased region" description="Polar residues" evidence="3">
    <location>
        <begin position="36"/>
        <end position="47"/>
    </location>
</feature>
<dbReference type="GO" id="GO:0070072">
    <property type="term" value="P:vacuolar proton-transporting V-type ATPase complex assembly"/>
    <property type="evidence" value="ECO:0007669"/>
    <property type="project" value="InterPro"/>
</dbReference>
<dbReference type="GO" id="GO:1990871">
    <property type="term" value="C:Vma12-Vma22 assembly complex"/>
    <property type="evidence" value="ECO:0007669"/>
    <property type="project" value="TreeGrafter"/>
</dbReference>
<evidence type="ECO:0000313" key="5">
    <source>
        <dbReference type="Proteomes" id="UP000037696"/>
    </source>
</evidence>
<feature type="region of interest" description="Disordered" evidence="3">
    <location>
        <begin position="1"/>
        <end position="105"/>
    </location>
</feature>
<dbReference type="EMBL" id="LHQQ01000102">
    <property type="protein sequence ID" value="KOS42611.1"/>
    <property type="molecule type" value="Genomic_DNA"/>
</dbReference>
<dbReference type="Pfam" id="PF21730">
    <property type="entry name" value="Vma22_CCDC115"/>
    <property type="match status" value="1"/>
</dbReference>
<keyword evidence="2" id="KW-0175">Coiled coil</keyword>
<evidence type="ECO:0000313" key="4">
    <source>
        <dbReference type="EMBL" id="KOS42611.1"/>
    </source>
</evidence>
<reference evidence="4 5" key="1">
    <citation type="submission" date="2015-08" db="EMBL/GenBank/DDBJ databases">
        <title>Genome sequencing of Penicillium nordicum.</title>
        <authorList>
            <person name="Nguyen H.D."/>
            <person name="Seifert K.A."/>
        </authorList>
    </citation>
    <scope>NUCLEOTIDE SEQUENCE [LARGE SCALE GENOMIC DNA]</scope>
    <source>
        <strain evidence="4 5">DAOMC 185683</strain>
    </source>
</reference>